<feature type="domain" description="BSD" evidence="2">
    <location>
        <begin position="86"/>
        <end position="131"/>
    </location>
</feature>
<dbReference type="OrthoDB" id="47923at2759"/>
<dbReference type="AlphaFoldDB" id="A0A6A1UK60"/>
<dbReference type="SMART" id="SM00751">
    <property type="entry name" value="BSD"/>
    <property type="match status" value="1"/>
</dbReference>
<keyword evidence="4" id="KW-1185">Reference proteome</keyword>
<dbReference type="InterPro" id="IPR005607">
    <property type="entry name" value="BSD_dom"/>
</dbReference>
<evidence type="ECO:0000256" key="1">
    <source>
        <dbReference type="SAM" id="MobiDB-lite"/>
    </source>
</evidence>
<accession>A0A6A1UK60</accession>
<comment type="caution">
    <text evidence="3">The sequence shown here is derived from an EMBL/GenBank/DDBJ whole genome shotgun (WGS) entry which is preliminary data.</text>
</comment>
<sequence length="179" mass="20935">MDLSSWFRRSLSSTTRKNTTPDPPKQSESQQEEQEELLGVTEQLIDFIRSFTFDTFKNFPPEDDEGAACGDVTPTTSGNVRRDLSEWQERHAILVISKVKEISQLRYMLCPRHLKERQFWRIYFKLVKSYVAKYELHAIQRAKLKQRAIEDEKSSDTCTYEVEMAEANHAESLEESPPR</sequence>
<organism evidence="3 4">
    <name type="scientific">Morella rubra</name>
    <name type="common">Chinese bayberry</name>
    <dbReference type="NCBI Taxonomy" id="262757"/>
    <lineage>
        <taxon>Eukaryota</taxon>
        <taxon>Viridiplantae</taxon>
        <taxon>Streptophyta</taxon>
        <taxon>Embryophyta</taxon>
        <taxon>Tracheophyta</taxon>
        <taxon>Spermatophyta</taxon>
        <taxon>Magnoliopsida</taxon>
        <taxon>eudicotyledons</taxon>
        <taxon>Gunneridae</taxon>
        <taxon>Pentapetalae</taxon>
        <taxon>rosids</taxon>
        <taxon>fabids</taxon>
        <taxon>Fagales</taxon>
        <taxon>Myricaceae</taxon>
        <taxon>Morella</taxon>
    </lineage>
</organism>
<dbReference type="EMBL" id="RXIC02000173">
    <property type="protein sequence ID" value="KAB1200368.1"/>
    <property type="molecule type" value="Genomic_DNA"/>
</dbReference>
<feature type="region of interest" description="Disordered" evidence="1">
    <location>
        <begin position="1"/>
        <end position="36"/>
    </location>
</feature>
<name>A0A6A1UK60_9ROSI</name>
<proteinExistence type="predicted"/>
<dbReference type="SUPFAM" id="SSF140383">
    <property type="entry name" value="BSD domain-like"/>
    <property type="match status" value="1"/>
</dbReference>
<evidence type="ECO:0000259" key="2">
    <source>
        <dbReference type="PROSITE" id="PS50858"/>
    </source>
</evidence>
<reference evidence="3 4" key="1">
    <citation type="journal article" date="2019" name="Plant Biotechnol. J.">
        <title>The red bayberry genome and genetic basis of sex determination.</title>
        <authorList>
            <person name="Jia H.M."/>
            <person name="Jia H.J."/>
            <person name="Cai Q.L."/>
            <person name="Wang Y."/>
            <person name="Zhao H.B."/>
            <person name="Yang W.F."/>
            <person name="Wang G.Y."/>
            <person name="Li Y.H."/>
            <person name="Zhan D.L."/>
            <person name="Shen Y.T."/>
            <person name="Niu Q.F."/>
            <person name="Chang L."/>
            <person name="Qiu J."/>
            <person name="Zhao L."/>
            <person name="Xie H.B."/>
            <person name="Fu W.Y."/>
            <person name="Jin J."/>
            <person name="Li X.W."/>
            <person name="Jiao Y."/>
            <person name="Zhou C.C."/>
            <person name="Tu T."/>
            <person name="Chai C.Y."/>
            <person name="Gao J.L."/>
            <person name="Fan L.J."/>
            <person name="van de Weg E."/>
            <person name="Wang J.Y."/>
            <person name="Gao Z.S."/>
        </authorList>
    </citation>
    <scope>NUCLEOTIDE SEQUENCE [LARGE SCALE GENOMIC DNA]</scope>
    <source>
        <tissue evidence="3">Leaves</tissue>
    </source>
</reference>
<feature type="compositionally biased region" description="Polar residues" evidence="1">
    <location>
        <begin position="10"/>
        <end position="20"/>
    </location>
</feature>
<dbReference type="InterPro" id="IPR035925">
    <property type="entry name" value="BSD_dom_sf"/>
</dbReference>
<dbReference type="PROSITE" id="PS50858">
    <property type="entry name" value="BSD"/>
    <property type="match status" value="1"/>
</dbReference>
<evidence type="ECO:0000313" key="3">
    <source>
        <dbReference type="EMBL" id="KAB1200368.1"/>
    </source>
</evidence>
<dbReference type="Pfam" id="PF03909">
    <property type="entry name" value="BSD"/>
    <property type="match status" value="1"/>
</dbReference>
<evidence type="ECO:0000313" key="4">
    <source>
        <dbReference type="Proteomes" id="UP000516437"/>
    </source>
</evidence>
<gene>
    <name evidence="3" type="ORF">CJ030_MR0G007567</name>
</gene>
<dbReference type="PANTHER" id="PTHR31923:SF3">
    <property type="entry name" value="BSD DOMAIN-CONTAINING PROTEIN"/>
    <property type="match status" value="1"/>
</dbReference>
<protein>
    <recommendedName>
        <fullName evidence="2">BSD domain-containing protein</fullName>
    </recommendedName>
</protein>
<dbReference type="Proteomes" id="UP000516437">
    <property type="component" value="Unassembled WGS sequence"/>
</dbReference>
<dbReference type="PANTHER" id="PTHR31923">
    <property type="entry name" value="BSD DOMAIN-CONTAINING PROTEIN"/>
    <property type="match status" value="1"/>
</dbReference>
<dbReference type="Gene3D" id="1.10.3970.10">
    <property type="entry name" value="BSD domain"/>
    <property type="match status" value="1"/>
</dbReference>